<dbReference type="PANTHER" id="PTHR12231:SF253">
    <property type="entry name" value="DPR-INTERACTING PROTEIN ETA, ISOFORM B-RELATED"/>
    <property type="match status" value="1"/>
</dbReference>
<feature type="domain" description="Ig-like" evidence="8">
    <location>
        <begin position="293"/>
        <end position="407"/>
    </location>
</feature>
<feature type="domain" description="Ig-like" evidence="8">
    <location>
        <begin position="611"/>
        <end position="696"/>
    </location>
</feature>
<keyword evidence="1 7" id="KW-0732">Signal</keyword>
<evidence type="ECO:0000256" key="7">
    <source>
        <dbReference type="SAM" id="SignalP"/>
    </source>
</evidence>
<dbReference type="SMART" id="SM00409">
    <property type="entry name" value="IG"/>
    <property type="match status" value="8"/>
</dbReference>
<feature type="domain" description="Ig-like" evidence="8">
    <location>
        <begin position="507"/>
        <end position="606"/>
    </location>
</feature>
<dbReference type="HOGENOM" id="CLU_001038_1_0_1"/>
<name>T1K8T5_TETUR</name>
<feature type="domain" description="Fibronectin type-III" evidence="9">
    <location>
        <begin position="1243"/>
        <end position="1349"/>
    </location>
</feature>
<dbReference type="CDD" id="cd00096">
    <property type="entry name" value="Ig"/>
    <property type="match status" value="1"/>
</dbReference>
<accession>T1K8T5</accession>
<evidence type="ECO:0000259" key="9">
    <source>
        <dbReference type="PROSITE" id="PS50853"/>
    </source>
</evidence>
<evidence type="ECO:0000256" key="6">
    <source>
        <dbReference type="SAM" id="Phobius"/>
    </source>
</evidence>
<sequence>MSTTNLVCIIILTVTLSMDSLTMAIDDDWIHNNNNNVLSFSHKNNKRETKLTHRNGLSKHHPSQVGTNKTNNRLHFTQEPLNQVTFFNTEGTIVECWAHSTSPVKITWATSEGKRLSDVTGLRYIRDDGLLVFPPFSPTDYKQSIHFNQYICIATDEYGSIASRLVTVKGVIRRSLTIHVHDQHIETGGTTAFTCHISGSEWSSQLMSVTSWLEEPSGRVIITIPSKSLTIGTLLSSKYIALDDGRLYINSVSTSLNNNRYRCRVICKLTGEVLTSSSAGRLIVTATREPFAPQITVKSDLIIGELASQVVVTCIASGYPLPSYKWIPRYSMIKQHSLQHLMELTGDNGQTQNNQSLHSVNYLSDTSQADQRYIQVNQFLVIKNLTQPDMGTIGCWVNNSLGQDKVSIQLMVRSPLRVNLSIISERDSQVTLINCDYIGYPVTSIEWRLNGQPLSSLYSFNGSSTIKLLTVTRLKIERITEKEQGYYQCFISNEYESAHGIVQLQKPIIALQFLETFNSIILSEGDSLQLVCKVEGYPMPRIIWTLDYQPISNSANKREITTQLDSKENVVVSKLKVESIILLDAGLYGCVAENSGKKIVHSNRVNVRGLPFVKSLLNRITIAGTQLTVHCPVVGYPIDRLLWIKDGQVLPYNSNQNVNSDGSLEIRNQSKAQDQGKYTCRAFQGNYSSESTFLLSIKVKPVIESFRFPGGLHEGQRASISCTVATGDYPMVITWSKDGSIIPNDSSSPKVISVSDYSSSLLFESLDVTHRGNYTCRSTNDAGFTEHSAYLEINEAPLWTLEPVDSWSIRGNKVIIHCQANGYPVPRIRWSRSVDSSGKEFKPIASNPHMQVHENGSLIIHETVSSDAGYYLCQAHNSVGPGLSKVVNLNVYVKAHFTEHNLHNYSKIGENTALTCIAHGDDPLDMQWSKDGETIAWNYVGTLNHQHQSSGLNSFSHYKLFEEHLPNLVRSELHISSSKSSDNGLFKCRSSNSFGTDELTIKLTIQEPPSQPINLTVDKISSRWISISWRTQFNGHSPITNHLIQYTESWSSPESTLMDQLKVMVVMGESMNAKVTGLRPGQRYTLVVIAENALGRSNSSNPVQLATEEEPASSSPLNLSLSPLSSTSIRVTWEPPEVKDRNGQILGYYIGIRVANEIALPYTYYTYNVSDESESAPNDGRNVEKRISSEKTFSHSSASQRLSIILDNLKQLTKYSIIVHSFNSKGSSPATKEKQVTTFGIDLPSTPSPSIVYISSTSIHLTWTQVIDDSHPIQGYHIYHRISSSSPSSNRHYSMEPDKWSQITLIGHQTFYTFQGLECATLYHFYLVAYNSMGLSPPSDILEAKTNGSLPIIPDYSEAIYQNSSSIYVSLEAWRSSGCPIEDFIIKYQINSGSTSRWNQLEIPSEFKWKGLVSIEHAIGSISKIQISVHNKLGITKVEYIFSPLSSPLSFPLTISSSTSLSSAMSSSKATNSTAISRLNVNIESNKRPSSTKLTSKVANKLTNGFNETLISQIIYYAAWGSVIWLIVLLIYFASKSTIWSNRDNNESKRKSGKSIESEAVQSRVVLENTNSTNRNLTLHDHITDDPSNCMTMKVQDKCFEPETLVTMVKMTANGATHEPLYSTIMKKSQCKL</sequence>
<reference evidence="10" key="2">
    <citation type="submission" date="2015-06" db="UniProtKB">
        <authorList>
            <consortium name="EnsemblMetazoa"/>
        </authorList>
    </citation>
    <scope>IDENTIFICATION</scope>
</reference>
<dbReference type="InterPro" id="IPR051170">
    <property type="entry name" value="Neural/epithelial_adhesion"/>
</dbReference>
<dbReference type="Proteomes" id="UP000015104">
    <property type="component" value="Unassembled WGS sequence"/>
</dbReference>
<evidence type="ECO:0000256" key="1">
    <source>
        <dbReference type="ARBA" id="ARBA00022729"/>
    </source>
</evidence>
<dbReference type="InterPro" id="IPR003599">
    <property type="entry name" value="Ig_sub"/>
</dbReference>
<dbReference type="PROSITE" id="PS50853">
    <property type="entry name" value="FN3"/>
    <property type="match status" value="3"/>
</dbReference>
<keyword evidence="6" id="KW-1133">Transmembrane helix</keyword>
<feature type="domain" description="Fibronectin type-III" evidence="9">
    <location>
        <begin position="1115"/>
        <end position="1241"/>
    </location>
</feature>
<dbReference type="SMART" id="SM00060">
    <property type="entry name" value="FN3"/>
    <property type="match status" value="3"/>
</dbReference>
<feature type="signal peptide" evidence="7">
    <location>
        <begin position="1"/>
        <end position="24"/>
    </location>
</feature>
<feature type="domain" description="Fibronectin type-III" evidence="9">
    <location>
        <begin position="1011"/>
        <end position="1110"/>
    </location>
</feature>
<proteinExistence type="predicted"/>
<dbReference type="OMA" id="AFTCHIS"/>
<feature type="domain" description="Ig-like" evidence="8">
    <location>
        <begin position="797"/>
        <end position="890"/>
    </location>
</feature>
<dbReference type="Pfam" id="PF00041">
    <property type="entry name" value="fn3"/>
    <property type="match status" value="3"/>
</dbReference>
<evidence type="ECO:0000256" key="2">
    <source>
        <dbReference type="ARBA" id="ARBA00022737"/>
    </source>
</evidence>
<dbReference type="GO" id="GO:0030154">
    <property type="term" value="P:cell differentiation"/>
    <property type="evidence" value="ECO:0007669"/>
    <property type="project" value="UniProtKB-ARBA"/>
</dbReference>
<evidence type="ECO:0000313" key="11">
    <source>
        <dbReference type="Proteomes" id="UP000015104"/>
    </source>
</evidence>
<dbReference type="SMART" id="SM00408">
    <property type="entry name" value="IGc2"/>
    <property type="match status" value="7"/>
</dbReference>
<feature type="domain" description="Ig-like" evidence="8">
    <location>
        <begin position="909"/>
        <end position="1004"/>
    </location>
</feature>
<dbReference type="SUPFAM" id="SSF49265">
    <property type="entry name" value="Fibronectin type III"/>
    <property type="match status" value="2"/>
</dbReference>
<dbReference type="STRING" id="32264.T1K8T5"/>
<keyword evidence="6" id="KW-0812">Transmembrane</keyword>
<dbReference type="SUPFAM" id="SSF48726">
    <property type="entry name" value="Immunoglobulin"/>
    <property type="match status" value="7"/>
</dbReference>
<dbReference type="OrthoDB" id="5985519at2759"/>
<dbReference type="PROSITE" id="PS50835">
    <property type="entry name" value="IG_LIKE"/>
    <property type="match status" value="8"/>
</dbReference>
<feature type="domain" description="Ig-like" evidence="8">
    <location>
        <begin position="415"/>
        <end position="505"/>
    </location>
</feature>
<protein>
    <recommendedName>
        <fullName evidence="12">Down syndrome cell adhesion molecule</fullName>
    </recommendedName>
</protein>
<feature type="domain" description="Ig-like" evidence="8">
    <location>
        <begin position="701"/>
        <end position="792"/>
    </location>
</feature>
<dbReference type="PANTHER" id="PTHR12231">
    <property type="entry name" value="CTX-RELATED TYPE I TRANSMEMBRANE PROTEIN"/>
    <property type="match status" value="1"/>
</dbReference>
<dbReference type="FunFam" id="2.60.40.10:FF:000032">
    <property type="entry name" value="palladin isoform X1"/>
    <property type="match status" value="1"/>
</dbReference>
<dbReference type="Pfam" id="PF13927">
    <property type="entry name" value="Ig_3"/>
    <property type="match status" value="3"/>
</dbReference>
<keyword evidence="3" id="KW-1015">Disulfide bond</keyword>
<organism evidence="10 11">
    <name type="scientific">Tetranychus urticae</name>
    <name type="common">Two-spotted spider mite</name>
    <dbReference type="NCBI Taxonomy" id="32264"/>
    <lineage>
        <taxon>Eukaryota</taxon>
        <taxon>Metazoa</taxon>
        <taxon>Ecdysozoa</taxon>
        <taxon>Arthropoda</taxon>
        <taxon>Chelicerata</taxon>
        <taxon>Arachnida</taxon>
        <taxon>Acari</taxon>
        <taxon>Acariformes</taxon>
        <taxon>Trombidiformes</taxon>
        <taxon>Prostigmata</taxon>
        <taxon>Eleutherengona</taxon>
        <taxon>Raphignathae</taxon>
        <taxon>Tetranychoidea</taxon>
        <taxon>Tetranychidae</taxon>
        <taxon>Tetranychus</taxon>
    </lineage>
</organism>
<evidence type="ECO:0000256" key="5">
    <source>
        <dbReference type="SAM" id="MobiDB-lite"/>
    </source>
</evidence>
<feature type="region of interest" description="Disordered" evidence="5">
    <location>
        <begin position="1098"/>
        <end position="1119"/>
    </location>
</feature>
<dbReference type="EnsemblMetazoa" id="tetur07g02520.1">
    <property type="protein sequence ID" value="tetur07g02520.1"/>
    <property type="gene ID" value="tetur07g02520"/>
</dbReference>
<dbReference type="EMBL" id="CAEY01001881">
    <property type="status" value="NOT_ANNOTATED_CDS"/>
    <property type="molecule type" value="Genomic_DNA"/>
</dbReference>
<dbReference type="InterPro" id="IPR036116">
    <property type="entry name" value="FN3_sf"/>
</dbReference>
<keyword evidence="2" id="KW-0677">Repeat</keyword>
<dbReference type="InterPro" id="IPR036179">
    <property type="entry name" value="Ig-like_dom_sf"/>
</dbReference>
<dbReference type="CDD" id="cd00063">
    <property type="entry name" value="FN3"/>
    <property type="match status" value="3"/>
</dbReference>
<dbReference type="FunFam" id="2.60.40.10:FF:000333">
    <property type="entry name" value="Down syndrome cell adhesion molecule"/>
    <property type="match status" value="1"/>
</dbReference>
<evidence type="ECO:0000259" key="8">
    <source>
        <dbReference type="PROSITE" id="PS50835"/>
    </source>
</evidence>
<dbReference type="KEGG" id="tut:107361687"/>
<gene>
    <name evidence="10" type="primary">107361687</name>
</gene>
<dbReference type="Pfam" id="PF07679">
    <property type="entry name" value="I-set"/>
    <property type="match status" value="3"/>
</dbReference>
<dbReference type="InterPro" id="IPR003598">
    <property type="entry name" value="Ig_sub2"/>
</dbReference>
<keyword evidence="6" id="KW-0472">Membrane</keyword>
<feature type="transmembrane region" description="Helical" evidence="6">
    <location>
        <begin position="1514"/>
        <end position="1534"/>
    </location>
</feature>
<dbReference type="InterPro" id="IPR013098">
    <property type="entry name" value="Ig_I-set"/>
</dbReference>
<keyword evidence="11" id="KW-1185">Reference proteome</keyword>
<dbReference type="InterPro" id="IPR013783">
    <property type="entry name" value="Ig-like_fold"/>
</dbReference>
<feature type="chain" id="PRO_5004591234" description="Down syndrome cell adhesion molecule" evidence="7">
    <location>
        <begin position="25"/>
        <end position="1633"/>
    </location>
</feature>
<dbReference type="FunFam" id="2.60.40.10:FF:000104">
    <property type="entry name" value="Down syndrome cell adhesion molecule b"/>
    <property type="match status" value="1"/>
</dbReference>
<dbReference type="GO" id="GO:0043005">
    <property type="term" value="C:neuron projection"/>
    <property type="evidence" value="ECO:0007669"/>
    <property type="project" value="TreeGrafter"/>
</dbReference>
<dbReference type="InterPro" id="IPR007110">
    <property type="entry name" value="Ig-like_dom"/>
</dbReference>
<keyword evidence="4" id="KW-0393">Immunoglobulin domain</keyword>
<dbReference type="eggNOG" id="KOG3510">
    <property type="taxonomic scope" value="Eukaryota"/>
</dbReference>
<evidence type="ECO:0000256" key="3">
    <source>
        <dbReference type="ARBA" id="ARBA00023157"/>
    </source>
</evidence>
<dbReference type="InterPro" id="IPR003961">
    <property type="entry name" value="FN3_dom"/>
</dbReference>
<evidence type="ECO:0008006" key="12">
    <source>
        <dbReference type="Google" id="ProtNLM"/>
    </source>
</evidence>
<dbReference type="GO" id="GO:0009653">
    <property type="term" value="P:anatomical structure morphogenesis"/>
    <property type="evidence" value="ECO:0007669"/>
    <property type="project" value="UniProtKB-ARBA"/>
</dbReference>
<dbReference type="Gene3D" id="2.60.40.10">
    <property type="entry name" value="Immunoglobulins"/>
    <property type="match status" value="12"/>
</dbReference>
<feature type="domain" description="Ig-like" evidence="8">
    <location>
        <begin position="174"/>
        <end position="265"/>
    </location>
</feature>
<evidence type="ECO:0000313" key="10">
    <source>
        <dbReference type="EnsemblMetazoa" id="tetur07g02520.1"/>
    </source>
</evidence>
<evidence type="ECO:0000256" key="4">
    <source>
        <dbReference type="ARBA" id="ARBA00023319"/>
    </source>
</evidence>
<reference evidence="11" key="1">
    <citation type="submission" date="2011-08" db="EMBL/GenBank/DDBJ databases">
        <authorList>
            <person name="Rombauts S."/>
        </authorList>
    </citation>
    <scope>NUCLEOTIDE SEQUENCE</scope>
    <source>
        <strain evidence="11">London</strain>
    </source>
</reference>